<evidence type="ECO:0000313" key="2">
    <source>
        <dbReference type="Proteomes" id="UP000201946"/>
    </source>
</evidence>
<reference evidence="1 2" key="1">
    <citation type="journal article" date="2015" name="Genome Announc.">
        <title>Genome Sequence of Mycobacteriophage Mindy.</title>
        <authorList>
            <person name="Pope W.H."/>
            <person name="Bernstein N.I."/>
            <person name="Fasolas C.S."/>
            <person name="Mezghani N."/>
            <person name="Pressimone C.A."/>
            <person name="Selvakumar P."/>
            <person name="Stanton A.C."/>
            <person name="Lapin J.S."/>
            <person name="Prout A.K."/>
            <person name="Grubb S.R."/>
            <person name="Warner M.H."/>
            <person name="Bowman C.A."/>
            <person name="Russell D.A."/>
            <person name="Hatfull G.F."/>
        </authorList>
    </citation>
    <scope>NUCLEOTIDE SEQUENCE [LARGE SCALE GENOMIC DNA]</scope>
</reference>
<dbReference type="GeneID" id="26796427"/>
<name>A0A0F6SK14_9CAUD</name>
<accession>A0A0F6SK14</accession>
<sequence length="57" mass="6481">MVTGTVFINGVDGPLSHQFNWAERLTVVRDASGYSERYVVADKYGRHGYVYQGLRED</sequence>
<gene>
    <name evidence="1" type="primary">144</name>
    <name evidence="1" type="ORF">SEA_MINDY_144</name>
</gene>
<dbReference type="KEGG" id="vg:26796427"/>
<proteinExistence type="predicted"/>
<organism evidence="1 2">
    <name type="scientific">Mycobacterium phage Mindy</name>
    <dbReference type="NCBI Taxonomy" id="1647311"/>
    <lineage>
        <taxon>Viruses</taxon>
        <taxon>Duplodnaviria</taxon>
        <taxon>Heunggongvirae</taxon>
        <taxon>Uroviricota</taxon>
        <taxon>Caudoviricetes</taxon>
        <taxon>Kostyavirus</taxon>
        <taxon>Kostyavirus toto</taxon>
    </lineage>
</organism>
<evidence type="ECO:0000313" key="1">
    <source>
        <dbReference type="EMBL" id="AKF15172.1"/>
    </source>
</evidence>
<protein>
    <submittedName>
        <fullName evidence="1">Uncharacterized protein</fullName>
    </submittedName>
</protein>
<dbReference type="EMBL" id="KR080204">
    <property type="protein sequence ID" value="AKF15172.1"/>
    <property type="molecule type" value="Genomic_DNA"/>
</dbReference>
<dbReference type="Proteomes" id="UP000201946">
    <property type="component" value="Segment"/>
</dbReference>
<dbReference type="RefSeq" id="YP_009225429.1">
    <property type="nucleotide sequence ID" value="NC_029093.1"/>
</dbReference>